<dbReference type="InterPro" id="IPR026591">
    <property type="entry name" value="Sirtuin_cat_small_dom_sf"/>
</dbReference>
<dbReference type="RefSeq" id="WP_066135743.1">
    <property type="nucleotide sequence ID" value="NZ_CBCSGM010000001.1"/>
</dbReference>
<evidence type="ECO:0000259" key="6">
    <source>
        <dbReference type="PROSITE" id="PS50305"/>
    </source>
</evidence>
<protein>
    <recommendedName>
        <fullName evidence="4">NAD-dependent protein deacetylase</fullName>
        <ecNumber evidence="4">2.3.1.286</ecNumber>
    </recommendedName>
    <alternativeName>
        <fullName evidence="4">Regulatory protein SIR2 homolog</fullName>
    </alternativeName>
</protein>
<feature type="binding site" evidence="4">
    <location>
        <position position="96"/>
    </location>
    <ligand>
        <name>NAD(+)</name>
        <dbReference type="ChEBI" id="CHEBI:57540"/>
    </ligand>
</feature>
<dbReference type="EC" id="2.3.1.286" evidence="4"/>
<dbReference type="PANTHER" id="PTHR11085">
    <property type="entry name" value="NAD-DEPENDENT PROTEIN DEACYLASE SIRTUIN-5, MITOCHONDRIAL-RELATED"/>
    <property type="match status" value="1"/>
</dbReference>
<feature type="binding site" evidence="4">
    <location>
        <position position="225"/>
    </location>
    <ligand>
        <name>NAD(+)</name>
        <dbReference type="ChEBI" id="CHEBI:57540"/>
    </ligand>
</feature>
<name>A0A2X4VRK5_LEDLE</name>
<dbReference type="GO" id="GO:0016787">
    <property type="term" value="F:hydrolase activity"/>
    <property type="evidence" value="ECO:0007669"/>
    <property type="project" value="UniProtKB-KW"/>
</dbReference>
<feature type="binding site" evidence="4">
    <location>
        <position position="98"/>
    </location>
    <ligand>
        <name>nicotinamide</name>
        <dbReference type="ChEBI" id="CHEBI:17154"/>
    </ligand>
</feature>
<feature type="binding site" evidence="4">
    <location>
        <position position="98"/>
    </location>
    <ligand>
        <name>NAD(+)</name>
        <dbReference type="ChEBI" id="CHEBI:57540"/>
    </ligand>
</feature>
<feature type="binding site" evidence="4">
    <location>
        <position position="18"/>
    </location>
    <ligand>
        <name>NAD(+)</name>
        <dbReference type="ChEBI" id="CHEBI:57540"/>
    </ligand>
</feature>
<keyword evidence="2 4" id="KW-0808">Transferase</keyword>
<evidence type="ECO:0000313" key="7">
    <source>
        <dbReference type="EMBL" id="SQI53531.1"/>
    </source>
</evidence>
<feature type="binding site" evidence="4">
    <location>
        <position position="30"/>
    </location>
    <ligand>
        <name>NAD(+)</name>
        <dbReference type="ChEBI" id="CHEBI:57540"/>
    </ligand>
</feature>
<dbReference type="NCBIfam" id="NF001753">
    <property type="entry name" value="PRK00481.1-3"/>
    <property type="match status" value="1"/>
</dbReference>
<feature type="binding site" evidence="4">
    <location>
        <position position="207"/>
    </location>
    <ligand>
        <name>NAD(+)</name>
        <dbReference type="ChEBI" id="CHEBI:57540"/>
    </ligand>
</feature>
<feature type="binding site" evidence="4">
    <location>
        <position position="99"/>
    </location>
    <ligand>
        <name>nicotinamide</name>
        <dbReference type="ChEBI" id="CHEBI:17154"/>
    </ligand>
</feature>
<dbReference type="STRING" id="1348624.GCA_001591545_00043"/>
<evidence type="ECO:0000256" key="3">
    <source>
        <dbReference type="ARBA" id="ARBA00023027"/>
    </source>
</evidence>
<comment type="similarity">
    <text evidence="4">Belongs to the sirtuin family. Class U subfamily.</text>
</comment>
<dbReference type="GO" id="GO:0005737">
    <property type="term" value="C:cytoplasm"/>
    <property type="evidence" value="ECO:0007669"/>
    <property type="project" value="UniProtKB-SubCell"/>
</dbReference>
<keyword evidence="4 5" id="KW-0479">Metal-binding</keyword>
<dbReference type="HAMAP" id="MF_01968">
    <property type="entry name" value="Sirtuin_ClassU"/>
    <property type="match status" value="1"/>
</dbReference>
<proteinExistence type="inferred from homology"/>
<feature type="domain" description="Deacetylase sirtuin-type" evidence="6">
    <location>
        <begin position="1"/>
        <end position="239"/>
    </location>
</feature>
<comment type="cofactor">
    <cofactor evidence="4">
        <name>Zn(2+)</name>
        <dbReference type="ChEBI" id="CHEBI:29105"/>
    </cofactor>
    <text evidence="4">Binds 1 zinc ion per subunit.</text>
</comment>
<keyword evidence="3 4" id="KW-0520">NAD</keyword>
<dbReference type="InterPro" id="IPR050134">
    <property type="entry name" value="NAD-dep_sirtuin_deacylases"/>
</dbReference>
<feature type="binding site" evidence="4">
    <location>
        <position position="22"/>
    </location>
    <ligand>
        <name>NAD(+)</name>
        <dbReference type="ChEBI" id="CHEBI:57540"/>
    </ligand>
</feature>
<dbReference type="GO" id="GO:0070403">
    <property type="term" value="F:NAD+ binding"/>
    <property type="evidence" value="ECO:0007669"/>
    <property type="project" value="UniProtKB-UniRule"/>
</dbReference>
<feature type="binding site" evidence="4">
    <location>
        <position position="182"/>
    </location>
    <ligand>
        <name>NAD(+)</name>
        <dbReference type="ChEBI" id="CHEBI:57540"/>
    </ligand>
</feature>
<feature type="active site" description="Proton acceptor" evidence="4 5">
    <location>
        <position position="114"/>
    </location>
</feature>
<dbReference type="PANTHER" id="PTHR11085:SF4">
    <property type="entry name" value="NAD-DEPENDENT PROTEIN DEACYLASE"/>
    <property type="match status" value="1"/>
</dbReference>
<evidence type="ECO:0000313" key="8">
    <source>
        <dbReference type="Proteomes" id="UP000249134"/>
    </source>
</evidence>
<feature type="binding site" evidence="4 5">
    <location>
        <position position="143"/>
    </location>
    <ligand>
        <name>Zn(2+)</name>
        <dbReference type="ChEBI" id="CHEBI:29105"/>
    </ligand>
</feature>
<dbReference type="Gene3D" id="3.40.50.1220">
    <property type="entry name" value="TPP-binding domain"/>
    <property type="match status" value="1"/>
</dbReference>
<dbReference type="AlphaFoldDB" id="A0A2X4VRK5"/>
<evidence type="ECO:0000256" key="2">
    <source>
        <dbReference type="ARBA" id="ARBA00022679"/>
    </source>
</evidence>
<dbReference type="GO" id="GO:0017136">
    <property type="term" value="F:histone deacetylase activity, NAD-dependent"/>
    <property type="evidence" value="ECO:0007669"/>
    <property type="project" value="TreeGrafter"/>
</dbReference>
<dbReference type="Gene3D" id="3.30.1600.10">
    <property type="entry name" value="SIR2/SIRT2 'Small Domain"/>
    <property type="match status" value="1"/>
</dbReference>
<keyword evidence="8" id="KW-1185">Reference proteome</keyword>
<evidence type="ECO:0000256" key="4">
    <source>
        <dbReference type="HAMAP-Rule" id="MF_01968"/>
    </source>
</evidence>
<feature type="binding site" evidence="4 5">
    <location>
        <position position="141"/>
    </location>
    <ligand>
        <name>Zn(2+)</name>
        <dbReference type="ChEBI" id="CHEBI:29105"/>
    </ligand>
</feature>
<feature type="binding site" evidence="4">
    <location>
        <position position="29"/>
    </location>
    <ligand>
        <name>nicotinamide</name>
        <dbReference type="ChEBI" id="CHEBI:17154"/>
    </ligand>
</feature>
<dbReference type="Pfam" id="PF02146">
    <property type="entry name" value="SIR2"/>
    <property type="match status" value="1"/>
</dbReference>
<sequence length="241" mass="27078">MLKKCLQESNYTVVMTGAGMSTESGLPDFRSANTGMWTQEDPSQIASTEALNKNVEKFFTFYRQRVLGLNECEPHKGHDILARWEKEGLIQSIITQNIDGFHQEAGSREVSELHGTMKQVHCQTCGKIYGNDTYVEEKFQCECGGKLRPSVVLFGEMLPEDAFMKAQVESEKADLFIVLGSSLTVTPANQFPMIAKQSGAKLVIVNLEPTDFDIYADLVIQDRKIGEVLEEVNEELEQEER</sequence>
<dbReference type="InterPro" id="IPR026590">
    <property type="entry name" value="Ssirtuin_cat_dom"/>
</dbReference>
<keyword evidence="7" id="KW-0378">Hydrolase</keyword>
<dbReference type="InterPro" id="IPR029035">
    <property type="entry name" value="DHS-like_NAD/FAD-binding_dom"/>
</dbReference>
<feature type="binding site" evidence="4">
    <location>
        <position position="29"/>
    </location>
    <ligand>
        <name>NAD(+)</name>
        <dbReference type="ChEBI" id="CHEBI:57540"/>
    </ligand>
</feature>
<dbReference type="GO" id="GO:0008270">
    <property type="term" value="F:zinc ion binding"/>
    <property type="evidence" value="ECO:0007669"/>
    <property type="project" value="UniProtKB-UniRule"/>
</dbReference>
<feature type="binding site" evidence="4">
    <location>
        <position position="99"/>
    </location>
    <ligand>
        <name>NAD(+)</name>
        <dbReference type="ChEBI" id="CHEBI:57540"/>
    </ligand>
</feature>
<feature type="binding site" evidence="4">
    <location>
        <position position="206"/>
    </location>
    <ligand>
        <name>NAD(+)</name>
        <dbReference type="ChEBI" id="CHEBI:57540"/>
    </ligand>
</feature>
<feature type="binding site" evidence="4">
    <location>
        <position position="114"/>
    </location>
    <ligand>
        <name>NAD(+)</name>
        <dbReference type="ChEBI" id="CHEBI:57540"/>
    </ligand>
</feature>
<evidence type="ECO:0000256" key="5">
    <source>
        <dbReference type="PROSITE-ProRule" id="PRU00236"/>
    </source>
</evidence>
<dbReference type="SUPFAM" id="SSF52467">
    <property type="entry name" value="DHS-like NAD/FAD-binding domain"/>
    <property type="match status" value="1"/>
</dbReference>
<gene>
    <name evidence="4 7" type="primary">cobB</name>
    <name evidence="7" type="ORF">NCTC4824_00943</name>
</gene>
<dbReference type="InterPro" id="IPR028628">
    <property type="entry name" value="Sirtuin_class_U"/>
</dbReference>
<reference evidence="7 8" key="1">
    <citation type="submission" date="2018-06" db="EMBL/GenBank/DDBJ databases">
        <authorList>
            <consortium name="Pathogen Informatics"/>
            <person name="Doyle S."/>
        </authorList>
    </citation>
    <scope>NUCLEOTIDE SEQUENCE [LARGE SCALE GENOMIC DNA]</scope>
    <source>
        <strain evidence="7 8">NCTC4824</strain>
    </source>
</reference>
<comment type="caution">
    <text evidence="4">Lacks conserved residue(s) required for the propagation of feature annotation.</text>
</comment>
<evidence type="ECO:0000256" key="1">
    <source>
        <dbReference type="ARBA" id="ARBA00022490"/>
    </source>
</evidence>
<feature type="binding site" evidence="4 5">
    <location>
        <position position="125"/>
    </location>
    <ligand>
        <name>Zn(2+)</name>
        <dbReference type="ChEBI" id="CHEBI:29105"/>
    </ligand>
</feature>
<dbReference type="KEGG" id="blen:NCTC4824_00943"/>
<dbReference type="InterPro" id="IPR003000">
    <property type="entry name" value="Sirtuin"/>
</dbReference>
<feature type="binding site" evidence="4">
    <location>
        <position position="181"/>
    </location>
    <ligand>
        <name>NAD(+)</name>
        <dbReference type="ChEBI" id="CHEBI:57540"/>
    </ligand>
</feature>
<keyword evidence="1 4" id="KW-0963">Cytoplasm</keyword>
<feature type="binding site" evidence="4 5">
    <location>
        <position position="122"/>
    </location>
    <ligand>
        <name>Zn(2+)</name>
        <dbReference type="ChEBI" id="CHEBI:29105"/>
    </ligand>
</feature>
<keyword evidence="4 5" id="KW-0862">Zinc</keyword>
<dbReference type="EMBL" id="LS483476">
    <property type="protein sequence ID" value="SQI53531.1"/>
    <property type="molecule type" value="Genomic_DNA"/>
</dbReference>
<organism evidence="7 8">
    <name type="scientific">Lederbergia lenta</name>
    <name type="common">Bacillus lentus</name>
    <dbReference type="NCBI Taxonomy" id="1467"/>
    <lineage>
        <taxon>Bacteria</taxon>
        <taxon>Bacillati</taxon>
        <taxon>Bacillota</taxon>
        <taxon>Bacilli</taxon>
        <taxon>Bacillales</taxon>
        <taxon>Bacillaceae</taxon>
        <taxon>Lederbergia</taxon>
    </lineage>
</organism>
<dbReference type="PROSITE" id="PS50305">
    <property type="entry name" value="SIRTUIN"/>
    <property type="match status" value="1"/>
</dbReference>
<comment type="subcellular location">
    <subcellularLocation>
        <location evidence="4">Cytoplasm</location>
    </subcellularLocation>
</comment>
<comment type="function">
    <text evidence="4">NAD-dependent protein deacetylase which modulates the activities of several enzymes which are inactive in their acetylated form.</text>
</comment>
<comment type="catalytic activity">
    <reaction evidence="4">
        <text>N(6)-acetyl-L-lysyl-[protein] + NAD(+) + H2O = 2''-O-acetyl-ADP-D-ribose + nicotinamide + L-lysyl-[protein]</text>
        <dbReference type="Rhea" id="RHEA:43636"/>
        <dbReference type="Rhea" id="RHEA-COMP:9752"/>
        <dbReference type="Rhea" id="RHEA-COMP:10731"/>
        <dbReference type="ChEBI" id="CHEBI:15377"/>
        <dbReference type="ChEBI" id="CHEBI:17154"/>
        <dbReference type="ChEBI" id="CHEBI:29969"/>
        <dbReference type="ChEBI" id="CHEBI:57540"/>
        <dbReference type="ChEBI" id="CHEBI:61930"/>
        <dbReference type="ChEBI" id="CHEBI:83767"/>
        <dbReference type="EC" id="2.3.1.286"/>
    </reaction>
</comment>
<accession>A0A2X4VRK5</accession>
<dbReference type="Proteomes" id="UP000249134">
    <property type="component" value="Chromosome 1"/>
</dbReference>